<proteinExistence type="predicted"/>
<gene>
    <name evidence="2" type="primary">atpF</name>
</gene>
<keyword evidence="1" id="KW-1133">Transmembrane helix</keyword>
<dbReference type="AlphaFoldDB" id="A0A5J6DUT1"/>
<geneLocation type="plastid" evidence="2"/>
<feature type="transmembrane region" description="Helical" evidence="1">
    <location>
        <begin position="18"/>
        <end position="40"/>
    </location>
</feature>
<protein>
    <submittedName>
        <fullName evidence="2">ATP synthase CF0 subunit I</fullName>
    </submittedName>
</protein>
<name>A0A5J6DUT1_9STRA</name>
<organism evidence="2">
    <name type="scientific">Nitzschia sp.</name>
    <name type="common">in: diatoms</name>
    <dbReference type="NCBI Taxonomy" id="1884248"/>
    <lineage>
        <taxon>Eukaryota</taxon>
        <taxon>Sar</taxon>
        <taxon>Stramenopiles</taxon>
        <taxon>Ochrophyta</taxon>
        <taxon>Bacillariophyta</taxon>
        <taxon>Bacillariophyceae</taxon>
        <taxon>Bacillariophycidae</taxon>
        <taxon>Bacillariales</taxon>
        <taxon>Bacillariaceae</taxon>
        <taxon>Nitzschia</taxon>
    </lineage>
</organism>
<reference evidence="2" key="1">
    <citation type="journal article" date="2019" name="Am. J. Bot.">
        <title>A single loss of photosynthesis in the diatom order Bacillariales (Bacillariophyta).</title>
        <authorList>
            <person name="Onyshchenko A."/>
            <person name="Ruck E.C."/>
            <person name="Nakov T."/>
            <person name="Alverson A.J."/>
        </authorList>
    </citation>
    <scope>NUCLEOTIDE SEQUENCE</scope>
    <source>
        <strain evidence="2">Nitz4</strain>
    </source>
</reference>
<keyword evidence="1" id="KW-0812">Transmembrane</keyword>
<keyword evidence="1" id="KW-0472">Membrane</keyword>
<evidence type="ECO:0000256" key="1">
    <source>
        <dbReference type="SAM" id="Phobius"/>
    </source>
</evidence>
<accession>A0A5J6DUT1</accession>
<keyword evidence="2" id="KW-0934">Plastid</keyword>
<sequence length="144" mass="17610">MLSINFLIIYHTILELGIINNLFFCLLLIYLIKTFFFIFLKQRKLTIIKSIKKSELYYIKIIFLFNKLKNTFSQTNILFIKLKKKIFDIRKIFIKNRIIIIKFSLNFYLLKIIQLFKLKKIKFVFNITNKINYLILKDLNNRIK</sequence>
<dbReference type="EMBL" id="MG273660">
    <property type="protein sequence ID" value="QES95267.1"/>
    <property type="molecule type" value="Genomic_DNA"/>
</dbReference>
<evidence type="ECO:0000313" key="2">
    <source>
        <dbReference type="EMBL" id="QES95267.1"/>
    </source>
</evidence>